<evidence type="ECO:0000313" key="15">
    <source>
        <dbReference type="Proteomes" id="UP001562425"/>
    </source>
</evidence>
<evidence type="ECO:0000256" key="8">
    <source>
        <dbReference type="ARBA" id="ARBA00022824"/>
    </source>
</evidence>
<dbReference type="GO" id="GO:0046872">
    <property type="term" value="F:metal ion binding"/>
    <property type="evidence" value="ECO:0007669"/>
    <property type="project" value="UniProtKB-KW"/>
</dbReference>
<evidence type="ECO:0000256" key="2">
    <source>
        <dbReference type="ARBA" id="ARBA00003690"/>
    </source>
</evidence>
<comment type="similarity">
    <text evidence="5">Belongs to the cytochrome P450 family.</text>
</comment>
<evidence type="ECO:0000256" key="13">
    <source>
        <dbReference type="ARBA" id="ARBA00023136"/>
    </source>
</evidence>
<reference evidence="14 15" key="1">
    <citation type="submission" date="2024-05" db="EMBL/GenBank/DDBJ databases">
        <title>Culex pipiens pipiens assembly and annotation.</title>
        <authorList>
            <person name="Alout H."/>
            <person name="Durand T."/>
        </authorList>
    </citation>
    <scope>NUCLEOTIDE SEQUENCE [LARGE SCALE GENOMIC DNA]</scope>
    <source>
        <strain evidence="14">HA-2024</strain>
        <tissue evidence="14">Whole body</tissue>
    </source>
</reference>
<evidence type="ECO:0000256" key="9">
    <source>
        <dbReference type="ARBA" id="ARBA00022848"/>
    </source>
</evidence>
<evidence type="ECO:0000313" key="14">
    <source>
        <dbReference type="EMBL" id="KAL1396518.1"/>
    </source>
</evidence>
<comment type="cofactor">
    <cofactor evidence="1">
        <name>heme</name>
        <dbReference type="ChEBI" id="CHEBI:30413"/>
    </cofactor>
</comment>
<dbReference type="Proteomes" id="UP001562425">
    <property type="component" value="Unassembled WGS sequence"/>
</dbReference>
<dbReference type="GO" id="GO:0004497">
    <property type="term" value="F:monooxygenase activity"/>
    <property type="evidence" value="ECO:0007669"/>
    <property type="project" value="UniProtKB-KW"/>
</dbReference>
<keyword evidence="12" id="KW-0503">Monooxygenase</keyword>
<dbReference type="EMBL" id="JBEHCU010006681">
    <property type="protein sequence ID" value="KAL1396518.1"/>
    <property type="molecule type" value="Genomic_DNA"/>
</dbReference>
<dbReference type="GO" id="GO:0005789">
    <property type="term" value="C:endoplasmic reticulum membrane"/>
    <property type="evidence" value="ECO:0007669"/>
    <property type="project" value="UniProtKB-SubCell"/>
</dbReference>
<evidence type="ECO:0000256" key="12">
    <source>
        <dbReference type="ARBA" id="ARBA00023033"/>
    </source>
</evidence>
<accession>A0ABD1DA54</accession>
<evidence type="ECO:0000256" key="11">
    <source>
        <dbReference type="ARBA" id="ARBA00023004"/>
    </source>
</evidence>
<evidence type="ECO:0000256" key="1">
    <source>
        <dbReference type="ARBA" id="ARBA00001971"/>
    </source>
</evidence>
<evidence type="ECO:0000256" key="5">
    <source>
        <dbReference type="ARBA" id="ARBA00010617"/>
    </source>
</evidence>
<dbReference type="InterPro" id="IPR036396">
    <property type="entry name" value="Cyt_P450_sf"/>
</dbReference>
<dbReference type="Gene3D" id="1.10.630.10">
    <property type="entry name" value="Cytochrome P450"/>
    <property type="match status" value="1"/>
</dbReference>
<keyword evidence="7" id="KW-0479">Metal-binding</keyword>
<sequence>MYHLLVQVALFLAVLFCADFWWKRVVHRQLSKLPGPVSVPLLGSGYVFLGKNCSEVFYTFQRLTARYGHGGAPIRFFLGPVPFVIISSPEHAQAILSSSTCLAKPWIYRFTPLEGIFSLPVDKWRRHRRAIQPGFNLTVLNSFIPIFKRKIDILVEKLAREVVGGGPFDVYGYVAACTLDMVYCHGAGISRKEASCCPTETSPQSGKRRNLEEISVEFEEEKKFMALNRHPARHWHFTKQQLIREEPTWYAMWKSKRRLLLLNTGPEQNTRYILAASESASAAKDTLNQLGSIPWKINSEVMALFIRAASPCWTFPALLVANRRNRSAQ</sequence>
<comment type="subcellular location">
    <subcellularLocation>
        <location evidence="4">Endoplasmic reticulum membrane</location>
        <topology evidence="4">Peripheral membrane protein</topology>
    </subcellularLocation>
    <subcellularLocation>
        <location evidence="3">Microsome membrane</location>
        <topology evidence="3">Peripheral membrane protein</topology>
    </subcellularLocation>
</comment>
<evidence type="ECO:0000256" key="6">
    <source>
        <dbReference type="ARBA" id="ARBA00022617"/>
    </source>
</evidence>
<evidence type="ECO:0008006" key="16">
    <source>
        <dbReference type="Google" id="ProtNLM"/>
    </source>
</evidence>
<evidence type="ECO:0000256" key="10">
    <source>
        <dbReference type="ARBA" id="ARBA00023002"/>
    </source>
</evidence>
<keyword evidence="11" id="KW-0408">Iron</keyword>
<keyword evidence="9" id="KW-0492">Microsome</keyword>
<dbReference type="SUPFAM" id="SSF48264">
    <property type="entry name" value="Cytochrome P450"/>
    <property type="match status" value="1"/>
</dbReference>
<dbReference type="PANTHER" id="PTHR24291:SF189">
    <property type="entry name" value="CYTOCHROME P450 4C3-RELATED"/>
    <property type="match status" value="1"/>
</dbReference>
<evidence type="ECO:0000256" key="7">
    <source>
        <dbReference type="ARBA" id="ARBA00022723"/>
    </source>
</evidence>
<dbReference type="InterPro" id="IPR050196">
    <property type="entry name" value="Cytochrome_P450_Monoox"/>
</dbReference>
<comment type="function">
    <text evidence="2">May be involved in the metabolism of insect hormones and in the breakdown of synthetic insecticides.</text>
</comment>
<dbReference type="Pfam" id="PF00067">
    <property type="entry name" value="p450"/>
    <property type="match status" value="1"/>
</dbReference>
<dbReference type="AlphaFoldDB" id="A0ABD1DA54"/>
<dbReference type="PANTHER" id="PTHR24291">
    <property type="entry name" value="CYTOCHROME P450 FAMILY 4"/>
    <property type="match status" value="1"/>
</dbReference>
<organism evidence="14 15">
    <name type="scientific">Culex pipiens pipiens</name>
    <name type="common">Northern house mosquito</name>
    <dbReference type="NCBI Taxonomy" id="38569"/>
    <lineage>
        <taxon>Eukaryota</taxon>
        <taxon>Metazoa</taxon>
        <taxon>Ecdysozoa</taxon>
        <taxon>Arthropoda</taxon>
        <taxon>Hexapoda</taxon>
        <taxon>Insecta</taxon>
        <taxon>Pterygota</taxon>
        <taxon>Neoptera</taxon>
        <taxon>Endopterygota</taxon>
        <taxon>Diptera</taxon>
        <taxon>Nematocera</taxon>
        <taxon>Culicoidea</taxon>
        <taxon>Culicidae</taxon>
        <taxon>Culicinae</taxon>
        <taxon>Culicini</taxon>
        <taxon>Culex</taxon>
        <taxon>Culex</taxon>
    </lineage>
</organism>
<keyword evidence="6" id="KW-0349">Heme</keyword>
<comment type="caution">
    <text evidence="14">The sequence shown here is derived from an EMBL/GenBank/DDBJ whole genome shotgun (WGS) entry which is preliminary data.</text>
</comment>
<name>A0ABD1DA54_CULPP</name>
<proteinExistence type="inferred from homology"/>
<dbReference type="InterPro" id="IPR001128">
    <property type="entry name" value="Cyt_P450"/>
</dbReference>
<gene>
    <name evidence="14" type="ORF">pipiens_010471</name>
</gene>
<protein>
    <recommendedName>
        <fullName evidence="16">Cytochrome P450</fullName>
    </recommendedName>
</protein>
<evidence type="ECO:0000256" key="4">
    <source>
        <dbReference type="ARBA" id="ARBA00004406"/>
    </source>
</evidence>
<keyword evidence="13" id="KW-0472">Membrane</keyword>
<keyword evidence="15" id="KW-1185">Reference proteome</keyword>
<keyword evidence="8" id="KW-0256">Endoplasmic reticulum</keyword>
<evidence type="ECO:0000256" key="3">
    <source>
        <dbReference type="ARBA" id="ARBA00004174"/>
    </source>
</evidence>
<keyword evidence="10" id="KW-0560">Oxidoreductase</keyword>